<organism evidence="4 5">
    <name type="scientific">Hydrogenispora ethanolica</name>
    <dbReference type="NCBI Taxonomy" id="1082276"/>
    <lineage>
        <taxon>Bacteria</taxon>
        <taxon>Bacillati</taxon>
        <taxon>Bacillota</taxon>
        <taxon>Hydrogenispora</taxon>
    </lineage>
</organism>
<dbReference type="Pfam" id="PF01992">
    <property type="entry name" value="vATP-synt_AC39"/>
    <property type="match status" value="1"/>
</dbReference>
<dbReference type="InterPro" id="IPR002843">
    <property type="entry name" value="ATPase_V0-cplx_csu/dsu"/>
</dbReference>
<dbReference type="EMBL" id="SLUN01000001">
    <property type="protein sequence ID" value="TCL76933.1"/>
    <property type="molecule type" value="Genomic_DNA"/>
</dbReference>
<evidence type="ECO:0000256" key="3">
    <source>
        <dbReference type="ARBA" id="ARBA00023065"/>
    </source>
</evidence>
<keyword evidence="5" id="KW-1185">Reference proteome</keyword>
<dbReference type="OrthoDB" id="1653at2"/>
<dbReference type="InterPro" id="IPR050873">
    <property type="entry name" value="V-ATPase_V0D/AC39_subunit"/>
</dbReference>
<dbReference type="InterPro" id="IPR035067">
    <property type="entry name" value="V-type_ATPase_csu/dsu"/>
</dbReference>
<dbReference type="InterPro" id="IPR044911">
    <property type="entry name" value="V-type_ATPase_csu/dsu_dom_3"/>
</dbReference>
<keyword evidence="2" id="KW-0813">Transport</keyword>
<protein>
    <submittedName>
        <fullName evidence="4">V/A-type H+-transporting ATPase subunit C</fullName>
    </submittedName>
</protein>
<dbReference type="Proteomes" id="UP000295008">
    <property type="component" value="Unassembled WGS sequence"/>
</dbReference>
<dbReference type="Gene3D" id="1.10.132.50">
    <property type="entry name" value="ATP synthase (C/AC39) subunit, domain 3"/>
    <property type="match status" value="1"/>
</dbReference>
<evidence type="ECO:0000313" key="4">
    <source>
        <dbReference type="EMBL" id="TCL76933.1"/>
    </source>
</evidence>
<dbReference type="RefSeq" id="WP_132012324.1">
    <property type="nucleotide sequence ID" value="NZ_SLUN01000001.1"/>
</dbReference>
<dbReference type="AlphaFoldDB" id="A0A4R1SBK1"/>
<dbReference type="PANTHER" id="PTHR38682">
    <property type="entry name" value="V-TYPE ATP SYNTHASE SUBUNIT C"/>
    <property type="match status" value="1"/>
</dbReference>
<evidence type="ECO:0000256" key="1">
    <source>
        <dbReference type="ARBA" id="ARBA00006709"/>
    </source>
</evidence>
<keyword evidence="3" id="KW-0406">Ion transport</keyword>
<reference evidence="4 5" key="1">
    <citation type="submission" date="2019-03" db="EMBL/GenBank/DDBJ databases">
        <title>Genomic Encyclopedia of Type Strains, Phase IV (KMG-IV): sequencing the most valuable type-strain genomes for metagenomic binning, comparative biology and taxonomic classification.</title>
        <authorList>
            <person name="Goeker M."/>
        </authorList>
    </citation>
    <scope>NUCLEOTIDE SEQUENCE [LARGE SCALE GENOMIC DNA]</scope>
    <source>
        <strain evidence="4 5">LX-B</strain>
    </source>
</reference>
<gene>
    <name evidence="4" type="ORF">EDC14_1001218</name>
</gene>
<name>A0A4R1SBK1_HYDET</name>
<evidence type="ECO:0000256" key="2">
    <source>
        <dbReference type="ARBA" id="ARBA00022448"/>
    </source>
</evidence>
<dbReference type="PANTHER" id="PTHR38682:SF1">
    <property type="entry name" value="V-TYPE ATP SYNTHASE SUBUNIT C"/>
    <property type="match status" value="1"/>
</dbReference>
<comment type="caution">
    <text evidence="4">The sequence shown here is derived from an EMBL/GenBank/DDBJ whole genome shotgun (WGS) entry which is preliminary data.</text>
</comment>
<dbReference type="SUPFAM" id="SSF103486">
    <property type="entry name" value="V-type ATP synthase subunit C"/>
    <property type="match status" value="1"/>
</dbReference>
<dbReference type="GO" id="GO:0046961">
    <property type="term" value="F:proton-transporting ATPase activity, rotational mechanism"/>
    <property type="evidence" value="ECO:0007669"/>
    <property type="project" value="InterPro"/>
</dbReference>
<dbReference type="Gene3D" id="1.20.1690.10">
    <property type="entry name" value="V-type ATP synthase subunit C domain"/>
    <property type="match status" value="2"/>
</dbReference>
<evidence type="ECO:0000313" key="5">
    <source>
        <dbReference type="Proteomes" id="UP000295008"/>
    </source>
</evidence>
<proteinExistence type="inferred from homology"/>
<comment type="similarity">
    <text evidence="1">Belongs to the V-ATPase V0D/AC39 subunit family.</text>
</comment>
<accession>A0A4R1SBK1</accession>
<sequence>MRERDFAYAVARIRALETKLISDAQLDRMADAPNLAEAVALLGETEYAPALAHLQEALQFETALDAELQRVFRLVLQLSQDAPEIRLLMQRYDVENLKRILKEARLGAARLSRLGVWPPEWLLERMEAAEPELPEPYAGAVREARRLYQASGDVQEIDRILDRAWFAAGHQILGRGRSDLLREWWSAAVDLTNLRIWLRLRFIGLGFADFQRFFLEGGHWQPADFQAFGNQNDDQLLALLNRSRYSRLAGAGPLLLTSLSVLERESDNYLTELIGRAKYIALGIEPLVGYWLAKETEVRSLRIILTGQSNRVPNSKIKERLRRAYT</sequence>
<dbReference type="InterPro" id="IPR036079">
    <property type="entry name" value="ATPase_csu/dsu_sf"/>
</dbReference>